<protein>
    <recommendedName>
        <fullName evidence="4">VCBS repeat-containing protein</fullName>
    </recommendedName>
</protein>
<dbReference type="EMBL" id="BAAALM010000031">
    <property type="protein sequence ID" value="GAA1222649.1"/>
    <property type="molecule type" value="Genomic_DNA"/>
</dbReference>
<dbReference type="Gene3D" id="2.130.10.130">
    <property type="entry name" value="Integrin alpha, N-terminal"/>
    <property type="match status" value="1"/>
</dbReference>
<dbReference type="SUPFAM" id="SSF69318">
    <property type="entry name" value="Integrin alpha N-terminal domain"/>
    <property type="match status" value="1"/>
</dbReference>
<comment type="caution">
    <text evidence="2">The sequence shown here is derived from an EMBL/GenBank/DDBJ whole genome shotgun (WGS) entry which is preliminary data.</text>
</comment>
<name>A0ABN1VWB0_9PSEU</name>
<dbReference type="Proteomes" id="UP001500467">
    <property type="component" value="Unassembled WGS sequence"/>
</dbReference>
<dbReference type="Pfam" id="PF13517">
    <property type="entry name" value="FG-GAP_3"/>
    <property type="match status" value="1"/>
</dbReference>
<accession>A0ABN1VWB0</accession>
<dbReference type="InterPro" id="IPR028994">
    <property type="entry name" value="Integrin_alpha_N"/>
</dbReference>
<evidence type="ECO:0000256" key="1">
    <source>
        <dbReference type="ARBA" id="ARBA00022729"/>
    </source>
</evidence>
<dbReference type="PANTHER" id="PTHR44103">
    <property type="entry name" value="PROPROTEIN CONVERTASE P"/>
    <property type="match status" value="1"/>
</dbReference>
<sequence>MSERRWTQKNILKLASLALVVGFIGSNTMDENANDYPLEFSDIYLVDQEEEIPNGPDIRAVGPYWQGEREAAPKAVPFSASGGRAGDFTGDGIADLMARNADTGNLLIYPGSGSLEGTATYGEAVKVFGDTSGFDWMGQGDFNGDGLADFIGTDPSGQLGIAYNSGGLNGENTFDTVFVVGGGWQDYDLRTTGDFNGDGIDDLLVRRTGTGDVYVATASSTGSGDVTLEPPVRIVTGLDSAVNMQYIDVTGDDAPDLLFQWEPNGYLYLYDFYADQDSSGNFIAKLYALSSGWEESNATIFADMNMDRSPDLIVRSVENGNLVGIPHSGNWNFARPQDLFTLDGSQIIGADWNRNDIVT</sequence>
<dbReference type="PANTHER" id="PTHR44103:SF1">
    <property type="entry name" value="PROPROTEIN CONVERTASE P"/>
    <property type="match status" value="1"/>
</dbReference>
<dbReference type="InterPro" id="IPR013517">
    <property type="entry name" value="FG-GAP"/>
</dbReference>
<proteinExistence type="predicted"/>
<evidence type="ECO:0000313" key="2">
    <source>
        <dbReference type="EMBL" id="GAA1222649.1"/>
    </source>
</evidence>
<gene>
    <name evidence="2" type="ORF">GCM10009675_51750</name>
</gene>
<reference evidence="2 3" key="1">
    <citation type="journal article" date="2019" name="Int. J. Syst. Evol. Microbiol.">
        <title>The Global Catalogue of Microorganisms (GCM) 10K type strain sequencing project: providing services to taxonomists for standard genome sequencing and annotation.</title>
        <authorList>
            <consortium name="The Broad Institute Genomics Platform"/>
            <consortium name="The Broad Institute Genome Sequencing Center for Infectious Disease"/>
            <person name="Wu L."/>
            <person name="Ma J."/>
        </authorList>
    </citation>
    <scope>NUCLEOTIDE SEQUENCE [LARGE SCALE GENOMIC DNA]</scope>
    <source>
        <strain evidence="2 3">JCM 13022</strain>
    </source>
</reference>
<organism evidence="2 3">
    <name type="scientific">Prauserella alba</name>
    <dbReference type="NCBI Taxonomy" id="176898"/>
    <lineage>
        <taxon>Bacteria</taxon>
        <taxon>Bacillati</taxon>
        <taxon>Actinomycetota</taxon>
        <taxon>Actinomycetes</taxon>
        <taxon>Pseudonocardiales</taxon>
        <taxon>Pseudonocardiaceae</taxon>
        <taxon>Prauserella</taxon>
    </lineage>
</organism>
<keyword evidence="3" id="KW-1185">Reference proteome</keyword>
<keyword evidence="1" id="KW-0732">Signal</keyword>
<evidence type="ECO:0008006" key="4">
    <source>
        <dbReference type="Google" id="ProtNLM"/>
    </source>
</evidence>
<evidence type="ECO:0000313" key="3">
    <source>
        <dbReference type="Proteomes" id="UP001500467"/>
    </source>
</evidence>